<dbReference type="AlphaFoldDB" id="A0A1G8A947"/>
<keyword evidence="2" id="KW-0575">Peroxidase</keyword>
<sequence>MEQRIDLFAKGANTLKSLFQAGAYLKHSKIEAPLQELIFFRVSQINGCAYCLDMHSKDARAHGETEQRLYGVSAWRETLYFTDRERAALGWAEAVTKCDIPDSVYERVKPHFTEEELIDLTLAVTTINTWNRFNLSFPQVAGTYQVGQFG</sequence>
<organism evidence="2 3">
    <name type="scientific">Mucilaginibacter gossypii</name>
    <dbReference type="NCBI Taxonomy" id="551996"/>
    <lineage>
        <taxon>Bacteria</taxon>
        <taxon>Pseudomonadati</taxon>
        <taxon>Bacteroidota</taxon>
        <taxon>Sphingobacteriia</taxon>
        <taxon>Sphingobacteriales</taxon>
        <taxon>Sphingobacteriaceae</taxon>
        <taxon>Mucilaginibacter</taxon>
    </lineage>
</organism>
<dbReference type="InterPro" id="IPR004675">
    <property type="entry name" value="AhpD_core"/>
</dbReference>
<dbReference type="SUPFAM" id="SSF69118">
    <property type="entry name" value="AhpD-like"/>
    <property type="match status" value="1"/>
</dbReference>
<dbReference type="EMBL" id="FNCG01000007">
    <property type="protein sequence ID" value="SDH17393.1"/>
    <property type="molecule type" value="Genomic_DNA"/>
</dbReference>
<evidence type="ECO:0000259" key="1">
    <source>
        <dbReference type="Pfam" id="PF02627"/>
    </source>
</evidence>
<dbReference type="RefSeq" id="WP_091168691.1">
    <property type="nucleotide sequence ID" value="NZ_FNCG01000007.1"/>
</dbReference>
<protein>
    <submittedName>
        <fullName evidence="2">Alkylhydroperoxidase AhpD family core domain-containing protein</fullName>
    </submittedName>
</protein>
<dbReference type="NCBIfam" id="TIGR00778">
    <property type="entry name" value="ahpD_dom"/>
    <property type="match status" value="1"/>
</dbReference>
<gene>
    <name evidence="2" type="ORF">SAMN05192573_107127</name>
</gene>
<feature type="domain" description="Carboxymuconolactone decarboxylase-like" evidence="1">
    <location>
        <begin position="22"/>
        <end position="94"/>
    </location>
</feature>
<dbReference type="PANTHER" id="PTHR34846:SF10">
    <property type="entry name" value="CYTOPLASMIC PROTEIN"/>
    <property type="match status" value="1"/>
</dbReference>
<keyword evidence="2" id="KW-0560">Oxidoreductase</keyword>
<dbReference type="InterPro" id="IPR029032">
    <property type="entry name" value="AhpD-like"/>
</dbReference>
<proteinExistence type="predicted"/>
<evidence type="ECO:0000313" key="3">
    <source>
        <dbReference type="Proteomes" id="UP000199705"/>
    </source>
</evidence>
<dbReference type="Gene3D" id="1.20.1290.10">
    <property type="entry name" value="AhpD-like"/>
    <property type="match status" value="1"/>
</dbReference>
<evidence type="ECO:0000313" key="2">
    <source>
        <dbReference type="EMBL" id="SDH17393.1"/>
    </source>
</evidence>
<dbReference type="InterPro" id="IPR003779">
    <property type="entry name" value="CMD-like"/>
</dbReference>
<dbReference type="Pfam" id="PF02627">
    <property type="entry name" value="CMD"/>
    <property type="match status" value="1"/>
</dbReference>
<dbReference type="STRING" id="551996.SAMN05192573_107127"/>
<dbReference type="GO" id="GO:0051920">
    <property type="term" value="F:peroxiredoxin activity"/>
    <property type="evidence" value="ECO:0007669"/>
    <property type="project" value="InterPro"/>
</dbReference>
<accession>A0A1G8A947</accession>
<name>A0A1G8A947_9SPHI</name>
<dbReference type="Proteomes" id="UP000199705">
    <property type="component" value="Unassembled WGS sequence"/>
</dbReference>
<reference evidence="3" key="1">
    <citation type="submission" date="2016-10" db="EMBL/GenBank/DDBJ databases">
        <authorList>
            <person name="Varghese N."/>
            <person name="Submissions S."/>
        </authorList>
    </citation>
    <scope>NUCLEOTIDE SEQUENCE [LARGE SCALE GENOMIC DNA]</scope>
    <source>
        <strain evidence="3">Gh-67</strain>
    </source>
</reference>
<dbReference type="PANTHER" id="PTHR34846">
    <property type="entry name" value="4-CARBOXYMUCONOLACTONE DECARBOXYLASE FAMILY PROTEIN (AFU_ORTHOLOGUE AFUA_6G11590)"/>
    <property type="match status" value="1"/>
</dbReference>
<keyword evidence="3" id="KW-1185">Reference proteome</keyword>